<feature type="region of interest" description="Disordered" evidence="5">
    <location>
        <begin position="836"/>
        <end position="872"/>
    </location>
</feature>
<evidence type="ECO:0000256" key="4">
    <source>
        <dbReference type="ARBA" id="ARBA00023180"/>
    </source>
</evidence>
<dbReference type="InterPro" id="IPR011677">
    <property type="entry name" value="TCTN1-3_dom"/>
</dbReference>
<evidence type="ECO:0000256" key="3">
    <source>
        <dbReference type="ARBA" id="ARBA00022794"/>
    </source>
</evidence>
<evidence type="ECO:0000256" key="6">
    <source>
        <dbReference type="SAM" id="Phobius"/>
    </source>
</evidence>
<evidence type="ECO:0000256" key="2">
    <source>
        <dbReference type="ARBA" id="ARBA00022729"/>
    </source>
</evidence>
<organism evidence="10 11">
    <name type="scientific">Patiria miniata</name>
    <name type="common">Bat star</name>
    <name type="synonym">Asterina miniata</name>
    <dbReference type="NCBI Taxonomy" id="46514"/>
    <lineage>
        <taxon>Eukaryota</taxon>
        <taxon>Metazoa</taxon>
        <taxon>Echinodermata</taxon>
        <taxon>Eleutherozoa</taxon>
        <taxon>Asterozoa</taxon>
        <taxon>Asteroidea</taxon>
        <taxon>Valvatacea</taxon>
        <taxon>Valvatida</taxon>
        <taxon>Asterinidae</taxon>
        <taxon>Patiria</taxon>
    </lineage>
</organism>
<feature type="domain" description="Tectonic-1-3" evidence="8">
    <location>
        <begin position="638"/>
        <end position="696"/>
    </location>
</feature>
<feature type="domain" description="Tectonic-1-3" evidence="8">
    <location>
        <begin position="1049"/>
        <end position="1220"/>
    </location>
</feature>
<keyword evidence="2 7" id="KW-0732">Signal</keyword>
<feature type="compositionally biased region" description="Pro residues" evidence="5">
    <location>
        <begin position="853"/>
        <end position="864"/>
    </location>
</feature>
<dbReference type="InterPro" id="IPR057724">
    <property type="entry name" value="TCTN1-3_N"/>
</dbReference>
<dbReference type="InterPro" id="IPR040354">
    <property type="entry name" value="TCTN1-3"/>
</dbReference>
<evidence type="ECO:0000256" key="5">
    <source>
        <dbReference type="SAM" id="MobiDB-lite"/>
    </source>
</evidence>
<keyword evidence="6" id="KW-0812">Transmembrane</keyword>
<feature type="region of interest" description="Disordered" evidence="5">
    <location>
        <begin position="356"/>
        <end position="416"/>
    </location>
</feature>
<dbReference type="GO" id="GO:0060271">
    <property type="term" value="P:cilium assembly"/>
    <property type="evidence" value="ECO:0007669"/>
    <property type="project" value="TreeGrafter"/>
</dbReference>
<feature type="compositionally biased region" description="Low complexity" evidence="5">
    <location>
        <begin position="360"/>
        <end position="407"/>
    </location>
</feature>
<evidence type="ECO:0000313" key="11">
    <source>
        <dbReference type="Proteomes" id="UP000887568"/>
    </source>
</evidence>
<accession>A0A913ZPW4</accession>
<evidence type="ECO:0000259" key="8">
    <source>
        <dbReference type="Pfam" id="PF07773"/>
    </source>
</evidence>
<sequence length="1317" mass="140902">MFSLTAVKHFAVVLLLFESTQSQDIQGRVNLGSDPSSTISESFLFNVNINSGTLPLYFDLYNVTDDSSATGDAFDEDVVVTCSIITAFTDGDSEIQFTNTGTVPLRNGDTTGTVSFDITSQGRRIEVQCSGETAAAPPGTTSYFSLGTSAGQTGFVTIKKDPVVSLCSDQILVPNADGITTGQVTLKLSEPVETSNVTGICQVTGVQPGEAPWLEFEAVRILSGEDSAVMVYRITGTGSTLQVRCSAESDDGVQFQTALSETGDILFDFESGSVQMFPAFSVVTGDRFTPILALSDPLRTGEADVTFFCQLTPLNTTDEAQDIIDQGECVAPVDGVPGTTDNATTDQMDIITNATLLPNTTSPGTASPAPTAPIPATSAPATPATATPATATPIPTTPDPITTESPTFVPLPTNVPSPANDTATWVLAQPQIVFQEGDAAKVLDIQLRNAGRGFQGGLLVRCCSTPDLNTSPKYTDLSSSVVARMEVAAARSVNWTSATVSADLQTETPITNPAYTEVSPCPCDLTTNRCDTNCCCDPLCTEDDILAFSCISGIPGGNFTKQHAYNCSNEDIYRPDYFPFLCVQTDNSPFLGLYYTARSGARDAAGYNTLKATPSDIQGTTSFEDTQQRSLDFQNAGSGGYKFGFPVQTLFETNTRGFLALPEADPSGGCSWLSPIQFQVDAASRCDVNPVQGLCTESSVLSARAYALSTNMGYPPCPNAPNVLANYGGSVATPTTVRYHCTDDINPYVVPSTGVSELFPPTGESFFPDNNGSSTVPLPARCAWDDGYTLPPIPDYDEATYLCSSAVLDVRYELFWRGNQIVQLDSVVIIGTVALSPDSSFNSTDENEQPIFVTPPPTEPPTTPTLPDSTTEVTMNATDTDLITVYENYTGPTQQTTTSIQTTATQTTESPTTESPTTESPTTNAPTSQGQTTTDTPTTQSDMTTDSGIVTTDSPINSTNQTNTTLPFTQRFAVTFIHLPTPLTDPAPVDPPEVGTQETLSGNPGYITGERVFSGLAVYDPLVECNDTGDCAPVDPPQPGDFVRIDDAEVNRLRVWVPGPGSLCSQSSLADVTFGEDHTSGCILRLGWTRLSNCTTLREAMLAELQSTVAADRIGKVGNANTSIENNWAPIFNSEEDIIPTEPPPTTVAPTTVDMTTNEQTTPEFFNETQSSPMDLLQGLCYEVPTAVNIEILYAKAGEYGSVIQREILAAYVTYTRSTVKLNCIGADGFACHLDQTSNETTDWVQSFPVASTVTFILTERQSARRCDYDQCDEEMLFLLSLRFQGDSRTYTVAMLMIVVLLTIAYFAITKPWSFII</sequence>
<keyword evidence="6" id="KW-0472">Membrane</keyword>
<dbReference type="OMA" id="FNCCCDE"/>
<keyword evidence="3" id="KW-0970">Cilium biogenesis/degradation</keyword>
<feature type="compositionally biased region" description="Low complexity" evidence="5">
    <location>
        <begin position="891"/>
        <end position="947"/>
    </location>
</feature>
<feature type="signal peptide" evidence="7">
    <location>
        <begin position="1"/>
        <end position="22"/>
    </location>
</feature>
<feature type="chain" id="PRO_5037690491" evidence="7">
    <location>
        <begin position="23"/>
        <end position="1317"/>
    </location>
</feature>
<feature type="domain" description="Tectonic-1-3 N-terminal" evidence="9">
    <location>
        <begin position="499"/>
        <end position="588"/>
    </location>
</feature>
<dbReference type="EnsemblMetazoa" id="XM_038197829.1">
    <property type="protein sequence ID" value="XP_038053757.1"/>
    <property type="gene ID" value="LOC119726222"/>
</dbReference>
<name>A0A913ZPW4_PATMI</name>
<reference evidence="10" key="1">
    <citation type="submission" date="2022-11" db="UniProtKB">
        <authorList>
            <consortium name="EnsemblMetazoa"/>
        </authorList>
    </citation>
    <scope>IDENTIFICATION</scope>
</reference>
<dbReference type="PANTHER" id="PTHR14611:SF6">
    <property type="entry name" value="TECTONIC-2"/>
    <property type="match status" value="1"/>
</dbReference>
<dbReference type="Proteomes" id="UP000887568">
    <property type="component" value="Unplaced"/>
</dbReference>
<dbReference type="OrthoDB" id="9282501at2759"/>
<dbReference type="Pfam" id="PF25752">
    <property type="entry name" value="DUF1619_N"/>
    <property type="match status" value="1"/>
</dbReference>
<dbReference type="GeneID" id="119726222"/>
<feature type="compositionally biased region" description="Polar residues" evidence="5">
    <location>
        <begin position="948"/>
        <end position="963"/>
    </location>
</feature>
<feature type="transmembrane region" description="Helical" evidence="6">
    <location>
        <begin position="1291"/>
        <end position="1309"/>
    </location>
</feature>
<feature type="region of interest" description="Disordered" evidence="5">
    <location>
        <begin position="891"/>
        <end position="963"/>
    </location>
</feature>
<evidence type="ECO:0000259" key="9">
    <source>
        <dbReference type="Pfam" id="PF25752"/>
    </source>
</evidence>
<protein>
    <submittedName>
        <fullName evidence="10">Uncharacterized protein</fullName>
    </submittedName>
</protein>
<keyword evidence="4" id="KW-0325">Glycoprotein</keyword>
<keyword evidence="6" id="KW-1133">Transmembrane helix</keyword>
<dbReference type="Pfam" id="PF07773">
    <property type="entry name" value="TCTN_DUF1619"/>
    <property type="match status" value="2"/>
</dbReference>
<proteinExistence type="inferred from homology"/>
<evidence type="ECO:0000256" key="1">
    <source>
        <dbReference type="ARBA" id="ARBA00007633"/>
    </source>
</evidence>
<evidence type="ECO:0000256" key="7">
    <source>
        <dbReference type="SAM" id="SignalP"/>
    </source>
</evidence>
<evidence type="ECO:0000313" key="10">
    <source>
        <dbReference type="EnsemblMetazoa" id="XP_038053757.1"/>
    </source>
</evidence>
<dbReference type="PANTHER" id="PTHR14611">
    <property type="entry name" value="TECTONIC FAMILY MEMBER"/>
    <property type="match status" value="1"/>
</dbReference>
<comment type="similarity">
    <text evidence="1">Belongs to the tectonic family.</text>
</comment>
<dbReference type="RefSeq" id="XP_038053757.1">
    <property type="nucleotide sequence ID" value="XM_038197829.1"/>
</dbReference>
<keyword evidence="11" id="KW-1185">Reference proteome</keyword>